<dbReference type="Gene3D" id="2.20.100.10">
    <property type="entry name" value="Thrombospondin type-1 (TSP1) repeat"/>
    <property type="match status" value="5"/>
</dbReference>
<name>A0A2C6L698_9APIC</name>
<dbReference type="Gene3D" id="3.40.50.410">
    <property type="entry name" value="von Willebrand factor, type A domain"/>
    <property type="match status" value="1"/>
</dbReference>
<gene>
    <name evidence="4" type="ORF">CSUI_002936</name>
</gene>
<dbReference type="InterPro" id="IPR036383">
    <property type="entry name" value="TSP1_rpt_sf"/>
</dbReference>
<organism evidence="4 5">
    <name type="scientific">Cystoisospora suis</name>
    <dbReference type="NCBI Taxonomy" id="483139"/>
    <lineage>
        <taxon>Eukaryota</taxon>
        <taxon>Sar</taxon>
        <taxon>Alveolata</taxon>
        <taxon>Apicomplexa</taxon>
        <taxon>Conoidasida</taxon>
        <taxon>Coccidia</taxon>
        <taxon>Eucoccidiorida</taxon>
        <taxon>Eimeriorina</taxon>
        <taxon>Sarcocystidae</taxon>
        <taxon>Cystoisospora</taxon>
    </lineage>
</organism>
<evidence type="ECO:0000313" key="4">
    <source>
        <dbReference type="EMBL" id="PHJ23228.1"/>
    </source>
</evidence>
<dbReference type="OrthoDB" id="328969at2759"/>
<reference evidence="4 5" key="1">
    <citation type="journal article" date="2017" name="Int. J. Parasitol.">
        <title>The genome of the protozoan parasite Cystoisospora suis and a reverse vaccinology approach to identify vaccine candidates.</title>
        <authorList>
            <person name="Palmieri N."/>
            <person name="Shrestha A."/>
            <person name="Ruttkowski B."/>
            <person name="Beck T."/>
            <person name="Vogl C."/>
            <person name="Tomley F."/>
            <person name="Blake D.P."/>
            <person name="Joachim A."/>
        </authorList>
    </citation>
    <scope>NUCLEOTIDE SEQUENCE [LARGE SCALE GENOMIC DNA]</scope>
    <source>
        <strain evidence="4 5">Wien I</strain>
    </source>
</reference>
<dbReference type="SUPFAM" id="SSF53300">
    <property type="entry name" value="vWA-like"/>
    <property type="match status" value="1"/>
</dbReference>
<proteinExistence type="predicted"/>
<evidence type="ECO:0000256" key="1">
    <source>
        <dbReference type="SAM" id="MobiDB-lite"/>
    </source>
</evidence>
<dbReference type="PANTHER" id="PTHR11311">
    <property type="entry name" value="SPONDIN"/>
    <property type="match status" value="1"/>
</dbReference>
<feature type="region of interest" description="Disordered" evidence="1">
    <location>
        <begin position="579"/>
        <end position="623"/>
    </location>
</feature>
<evidence type="ECO:0000259" key="3">
    <source>
        <dbReference type="PROSITE" id="PS50234"/>
    </source>
</evidence>
<dbReference type="PRINTS" id="PR00453">
    <property type="entry name" value="VWFADOMAIN"/>
</dbReference>
<dbReference type="GeneID" id="94426345"/>
<keyword evidence="2" id="KW-1133">Transmembrane helix</keyword>
<feature type="transmembrane region" description="Helical" evidence="2">
    <location>
        <begin position="626"/>
        <end position="650"/>
    </location>
</feature>
<dbReference type="Pfam" id="PF00092">
    <property type="entry name" value="VWA"/>
    <property type="match status" value="1"/>
</dbReference>
<comment type="caution">
    <text evidence="4">The sequence shown here is derived from an EMBL/GenBank/DDBJ whole genome shotgun (WGS) entry which is preliminary data.</text>
</comment>
<dbReference type="AlphaFoldDB" id="A0A2C6L698"/>
<feature type="compositionally biased region" description="Basic and acidic residues" evidence="1">
    <location>
        <begin position="613"/>
        <end position="622"/>
    </location>
</feature>
<dbReference type="InterPro" id="IPR000884">
    <property type="entry name" value="TSP1_rpt"/>
</dbReference>
<evidence type="ECO:0000256" key="2">
    <source>
        <dbReference type="SAM" id="Phobius"/>
    </source>
</evidence>
<dbReference type="SMART" id="SM00209">
    <property type="entry name" value="TSP1"/>
    <property type="match status" value="6"/>
</dbReference>
<dbReference type="SMART" id="SM00327">
    <property type="entry name" value="VWA"/>
    <property type="match status" value="1"/>
</dbReference>
<dbReference type="Proteomes" id="UP000221165">
    <property type="component" value="Unassembled WGS sequence"/>
</dbReference>
<keyword evidence="2" id="KW-0472">Membrane</keyword>
<dbReference type="SUPFAM" id="SSF82895">
    <property type="entry name" value="TSP-1 type 1 repeat"/>
    <property type="match status" value="5"/>
</dbReference>
<dbReference type="InterPro" id="IPR051418">
    <property type="entry name" value="Spondin/Thrombospondin_T1"/>
</dbReference>
<keyword evidence="5" id="KW-1185">Reference proteome</keyword>
<dbReference type="Pfam" id="PF00090">
    <property type="entry name" value="TSP_1"/>
    <property type="match status" value="6"/>
</dbReference>
<evidence type="ECO:0000313" key="5">
    <source>
        <dbReference type="Proteomes" id="UP000221165"/>
    </source>
</evidence>
<dbReference type="PROSITE" id="PS50092">
    <property type="entry name" value="TSP1"/>
    <property type="match status" value="2"/>
</dbReference>
<dbReference type="InterPro" id="IPR036465">
    <property type="entry name" value="vWFA_dom_sf"/>
</dbReference>
<feature type="region of interest" description="Disordered" evidence="1">
    <location>
        <begin position="212"/>
        <end position="239"/>
    </location>
</feature>
<keyword evidence="2" id="KW-0812">Transmembrane</keyword>
<dbReference type="InterPro" id="IPR002035">
    <property type="entry name" value="VWF_A"/>
</dbReference>
<dbReference type="PROSITE" id="PS50234">
    <property type="entry name" value="VWFA"/>
    <property type="match status" value="1"/>
</dbReference>
<dbReference type="VEuPathDB" id="ToxoDB:CSUI_002936"/>
<dbReference type="RefSeq" id="XP_067924905.1">
    <property type="nucleotide sequence ID" value="XM_068063134.1"/>
</dbReference>
<dbReference type="EMBL" id="MIGC01001237">
    <property type="protein sequence ID" value="PHJ23228.1"/>
    <property type="molecule type" value="Genomic_DNA"/>
</dbReference>
<feature type="domain" description="VWFA" evidence="3">
    <location>
        <begin position="2"/>
        <end position="187"/>
    </location>
</feature>
<protein>
    <submittedName>
        <fullName evidence="4">Microneme protein</fullName>
    </submittedName>
</protein>
<sequence>MDVLFLIDESGSIGGRNFEKVKQFIAAFIKSLPISVDDVNTALLTFASRVRLHWGLKSPLATNKELAVERALRLPYGMGGTDTAAGLSAAYNQLYTSAKLERAAVPKLVILLTDGKSESVFATKATAAKLREKGAVIAVLGVGYRINTMECRWVAGCPEYGPSPCSLFLQSNWEQLVSNIDPMLKEVCKKMPKDAVCTEWSEWSPCSASCGTGQQHSSRREISPPEPGTPTCPTCEAPMGSSCEQQGGLERTRDCDAGICPVDAGCGYWGAWTEWSSTCGSATRKRTRIGYNQPAAQGAGLPCELQSPPVKREEVQTTMFSPCVVVPPTPPDWGEWSECSVSCGGGKRHRTRSGLSPSQATGKSGASLFSEQYPGYDLYEEGSCNESPCPVNAECGEFGEWSICSVSCGGGISVRDRAYWRNNQKHGGLSCLQQFPEGPHQEKVCNTEPCPVDEVPGPWEEWSQCSVTCGQGVQVRNRGRSAVPAQFGGRTIAKQNESLPKDKQILLHEERACSMAPCGASCTFPFTEWSKCQYCENGRGLQVRHTTVAFDYQDRPCDAPTFETRSCTDCPASVPPAVVTPVAPTPSPSVSPTTPETNVPGGGGEGSAAQPGEEEKEREERTGAPAAAIAGGVVGGLLLLAAAGGGGYYFTHRGGEGVGRQAEIEYDHDAGTNVTLDEDKEAMVEVDEDSGMWADDR</sequence>
<dbReference type="PANTHER" id="PTHR11311:SF15">
    <property type="entry name" value="SPONDIN-2"/>
    <property type="match status" value="1"/>
</dbReference>
<accession>A0A2C6L698</accession>